<evidence type="ECO:0000256" key="2">
    <source>
        <dbReference type="ARBA" id="ARBA00022448"/>
    </source>
</evidence>
<name>A0A6B1DNU8_9CHLR</name>
<dbReference type="InterPro" id="IPR027417">
    <property type="entry name" value="P-loop_NTPase"/>
</dbReference>
<dbReference type="InterPro" id="IPR003439">
    <property type="entry name" value="ABC_transporter-like_ATP-bd"/>
</dbReference>
<evidence type="ECO:0000313" key="6">
    <source>
        <dbReference type="EMBL" id="MYD89098.1"/>
    </source>
</evidence>
<accession>A0A6B1DNU8</accession>
<dbReference type="PANTHER" id="PTHR43335:SF4">
    <property type="entry name" value="ABC TRANSPORTER, ATP-BINDING PROTEIN"/>
    <property type="match status" value="1"/>
</dbReference>
<feature type="domain" description="ABC transporter" evidence="5">
    <location>
        <begin position="2"/>
        <end position="231"/>
    </location>
</feature>
<dbReference type="CDD" id="cd03230">
    <property type="entry name" value="ABC_DR_subfamily_A"/>
    <property type="match status" value="1"/>
</dbReference>
<dbReference type="GO" id="GO:0016887">
    <property type="term" value="F:ATP hydrolysis activity"/>
    <property type="evidence" value="ECO:0007669"/>
    <property type="project" value="InterPro"/>
</dbReference>
<dbReference type="AlphaFoldDB" id="A0A6B1DNU8"/>
<evidence type="ECO:0000259" key="5">
    <source>
        <dbReference type="PROSITE" id="PS50893"/>
    </source>
</evidence>
<keyword evidence="2" id="KW-0813">Transport</keyword>
<dbReference type="SMART" id="SM00382">
    <property type="entry name" value="AAA"/>
    <property type="match status" value="1"/>
</dbReference>
<dbReference type="SUPFAM" id="SSF52540">
    <property type="entry name" value="P-loop containing nucleoside triphosphate hydrolases"/>
    <property type="match status" value="1"/>
</dbReference>
<gene>
    <name evidence="6" type="ORF">F4Y08_01995</name>
</gene>
<dbReference type="PANTHER" id="PTHR43335">
    <property type="entry name" value="ABC TRANSPORTER, ATP-BINDING PROTEIN"/>
    <property type="match status" value="1"/>
</dbReference>
<dbReference type="PROSITE" id="PS50893">
    <property type="entry name" value="ABC_TRANSPORTER_2"/>
    <property type="match status" value="1"/>
</dbReference>
<keyword evidence="4 6" id="KW-0067">ATP-binding</keyword>
<dbReference type="Pfam" id="PF00005">
    <property type="entry name" value="ABC_tran"/>
    <property type="match status" value="1"/>
</dbReference>
<organism evidence="6">
    <name type="scientific">Caldilineaceae bacterium SB0662_bin_9</name>
    <dbReference type="NCBI Taxonomy" id="2605258"/>
    <lineage>
        <taxon>Bacteria</taxon>
        <taxon>Bacillati</taxon>
        <taxon>Chloroflexota</taxon>
        <taxon>Caldilineae</taxon>
        <taxon>Caldilineales</taxon>
        <taxon>Caldilineaceae</taxon>
    </lineage>
</organism>
<dbReference type="GO" id="GO:0005524">
    <property type="term" value="F:ATP binding"/>
    <property type="evidence" value="ECO:0007669"/>
    <property type="project" value="UniProtKB-KW"/>
</dbReference>
<comment type="caution">
    <text evidence="6">The sequence shown here is derived from an EMBL/GenBank/DDBJ whole genome shotgun (WGS) entry which is preliminary data.</text>
</comment>
<dbReference type="EMBL" id="VXPY01000013">
    <property type="protein sequence ID" value="MYD89098.1"/>
    <property type="molecule type" value="Genomic_DNA"/>
</dbReference>
<keyword evidence="3" id="KW-0547">Nucleotide-binding</keyword>
<comment type="similarity">
    <text evidence="1">Belongs to the ABC transporter superfamily.</text>
</comment>
<dbReference type="InterPro" id="IPR003593">
    <property type="entry name" value="AAA+_ATPase"/>
</dbReference>
<evidence type="ECO:0000256" key="3">
    <source>
        <dbReference type="ARBA" id="ARBA00022741"/>
    </source>
</evidence>
<evidence type="ECO:0000256" key="1">
    <source>
        <dbReference type="ARBA" id="ARBA00005417"/>
    </source>
</evidence>
<proteinExistence type="inferred from homology"/>
<protein>
    <submittedName>
        <fullName evidence="6">ATP-binding cassette domain-containing protein</fullName>
    </submittedName>
</protein>
<sequence length="306" mass="33653">MIEVSQLTKTYGAITALDAVEFRIERGDIVGLLGPNGAGKTTLIKIMTGYLHPDAGTVRIGDIDVMDDPLAIQTRIGYLPENAPLYPELTVQGYLLLMADLHRMERDRHVDAVLEATEATGLTDRLTQKIGTLSKGYRQRVGIAQAIMHKPDLLIFDEPSVGLDPTQIIEIRSLIRSLAEHSTIIFSTHILAEVEALCDRVLILLNGKLRSNAQLDELQGATDVVLVLDRDESDLKPILARHPAIGEVHRLPGTNGQARYRITADDAQEVSPLVYQTAAKAGWAVRELYCETASLESTFNDLALRN</sequence>
<dbReference type="Gene3D" id="3.40.50.300">
    <property type="entry name" value="P-loop containing nucleotide triphosphate hydrolases"/>
    <property type="match status" value="1"/>
</dbReference>
<evidence type="ECO:0000256" key="4">
    <source>
        <dbReference type="ARBA" id="ARBA00022840"/>
    </source>
</evidence>
<reference evidence="6" key="1">
    <citation type="submission" date="2019-09" db="EMBL/GenBank/DDBJ databases">
        <title>Characterisation of the sponge microbiome using genome-centric metagenomics.</title>
        <authorList>
            <person name="Engelberts J.P."/>
            <person name="Robbins S.J."/>
            <person name="De Goeij J.M."/>
            <person name="Aranda M."/>
            <person name="Bell S.C."/>
            <person name="Webster N.S."/>
        </authorList>
    </citation>
    <scope>NUCLEOTIDE SEQUENCE</scope>
    <source>
        <strain evidence="6">SB0662_bin_9</strain>
    </source>
</reference>